<accession>A0A2Z6NDW3</accession>
<dbReference type="AlphaFoldDB" id="A0A2Z6NDW3"/>
<gene>
    <name evidence="1" type="ORF">TSUD_268090</name>
</gene>
<dbReference type="EMBL" id="DF973888">
    <property type="protein sequence ID" value="GAU41906.1"/>
    <property type="molecule type" value="Genomic_DNA"/>
</dbReference>
<dbReference type="Proteomes" id="UP000242715">
    <property type="component" value="Unassembled WGS sequence"/>
</dbReference>
<proteinExistence type="predicted"/>
<protein>
    <submittedName>
        <fullName evidence="1">Uncharacterized protein</fullName>
    </submittedName>
</protein>
<evidence type="ECO:0000313" key="2">
    <source>
        <dbReference type="Proteomes" id="UP000242715"/>
    </source>
</evidence>
<name>A0A2Z6NDW3_TRISU</name>
<evidence type="ECO:0000313" key="1">
    <source>
        <dbReference type="EMBL" id="GAU41906.1"/>
    </source>
</evidence>
<organism evidence="1 2">
    <name type="scientific">Trifolium subterraneum</name>
    <name type="common">Subterranean clover</name>
    <dbReference type="NCBI Taxonomy" id="3900"/>
    <lineage>
        <taxon>Eukaryota</taxon>
        <taxon>Viridiplantae</taxon>
        <taxon>Streptophyta</taxon>
        <taxon>Embryophyta</taxon>
        <taxon>Tracheophyta</taxon>
        <taxon>Spermatophyta</taxon>
        <taxon>Magnoliopsida</taxon>
        <taxon>eudicotyledons</taxon>
        <taxon>Gunneridae</taxon>
        <taxon>Pentapetalae</taxon>
        <taxon>rosids</taxon>
        <taxon>fabids</taxon>
        <taxon>Fabales</taxon>
        <taxon>Fabaceae</taxon>
        <taxon>Papilionoideae</taxon>
        <taxon>50 kb inversion clade</taxon>
        <taxon>NPAAA clade</taxon>
        <taxon>Hologalegina</taxon>
        <taxon>IRL clade</taxon>
        <taxon>Trifolieae</taxon>
        <taxon>Trifolium</taxon>
    </lineage>
</organism>
<keyword evidence="2" id="KW-1185">Reference proteome</keyword>
<sequence>MRRGKRSRGDNSICLVSNDVIRSTVTEKNPCAKRRQERIEKIKLKRLSIDFVLNPLLLGVDCPFLRKGGNVSQELEVIHLVKKQESVKLLYL</sequence>
<reference evidence="2" key="1">
    <citation type="journal article" date="2017" name="Front. Plant Sci.">
        <title>Climate Clever Clovers: New Paradigm to Reduce the Environmental Footprint of Ruminants by Breeding Low Methanogenic Forages Utilizing Haplotype Variation.</title>
        <authorList>
            <person name="Kaur P."/>
            <person name="Appels R."/>
            <person name="Bayer P.E."/>
            <person name="Keeble-Gagnere G."/>
            <person name="Wang J."/>
            <person name="Hirakawa H."/>
            <person name="Shirasawa K."/>
            <person name="Vercoe P."/>
            <person name="Stefanova K."/>
            <person name="Durmic Z."/>
            <person name="Nichols P."/>
            <person name="Revell C."/>
            <person name="Isobe S.N."/>
            <person name="Edwards D."/>
            <person name="Erskine W."/>
        </authorList>
    </citation>
    <scope>NUCLEOTIDE SEQUENCE [LARGE SCALE GENOMIC DNA]</scope>
    <source>
        <strain evidence="2">cv. Daliak</strain>
    </source>
</reference>